<dbReference type="GeneID" id="9818748"/>
<dbReference type="InterPro" id="IPR011992">
    <property type="entry name" value="EF-hand-dom_pair"/>
</dbReference>
<dbReference type="GO" id="GO:0098797">
    <property type="term" value="C:plasma membrane protein complex"/>
    <property type="evidence" value="ECO:0007669"/>
    <property type="project" value="TreeGrafter"/>
</dbReference>
<dbReference type="Proteomes" id="UP000483820">
    <property type="component" value="Chromosome II"/>
</dbReference>
<dbReference type="AlphaFoldDB" id="A0A6A5HHB8"/>
<dbReference type="Gene3D" id="1.10.238.10">
    <property type="entry name" value="EF-hand"/>
    <property type="match status" value="1"/>
</dbReference>
<dbReference type="CTD" id="9818748"/>
<dbReference type="PANTHER" id="PTHR46819">
    <property type="entry name" value="EF-HAND CALCIUM-BINDING DOMAIN-CONTAINING PROTEIN 7"/>
    <property type="match status" value="1"/>
</dbReference>
<protein>
    <recommendedName>
        <fullName evidence="5">EF-hand domain-containing protein</fullName>
    </recommendedName>
</protein>
<comment type="caution">
    <text evidence="3">The sequence shown here is derived from an EMBL/GenBank/DDBJ whole genome shotgun (WGS) entry which is preliminary data.</text>
</comment>
<accession>A0A6A5HHB8</accession>
<proteinExistence type="predicted"/>
<dbReference type="SUPFAM" id="SSF47473">
    <property type="entry name" value="EF-hand"/>
    <property type="match status" value="1"/>
</dbReference>
<name>A0A6A5HHB8_CAERE</name>
<dbReference type="RefSeq" id="XP_003113561.2">
    <property type="nucleotide sequence ID" value="XM_003113513.2"/>
</dbReference>
<keyword evidence="1" id="KW-0479">Metal-binding</keyword>
<dbReference type="GO" id="GO:1903569">
    <property type="term" value="P:positive regulation of protein localization to ciliary membrane"/>
    <property type="evidence" value="ECO:0007669"/>
    <property type="project" value="TreeGrafter"/>
</dbReference>
<dbReference type="InterPro" id="IPR052266">
    <property type="entry name" value="Miro-EF-hand_domain"/>
</dbReference>
<dbReference type="KEGG" id="crq:GCK72_006418"/>
<evidence type="ECO:0000256" key="2">
    <source>
        <dbReference type="ARBA" id="ARBA00022737"/>
    </source>
</evidence>
<reference evidence="3 4" key="1">
    <citation type="submission" date="2019-12" db="EMBL/GenBank/DDBJ databases">
        <title>Chromosome-level assembly of the Caenorhabditis remanei genome.</title>
        <authorList>
            <person name="Teterina A.A."/>
            <person name="Willis J.H."/>
            <person name="Phillips P.C."/>
        </authorList>
    </citation>
    <scope>NUCLEOTIDE SEQUENCE [LARGE SCALE GENOMIC DNA]</scope>
    <source>
        <strain evidence="3 4">PX506</strain>
        <tissue evidence="3">Whole organism</tissue>
    </source>
</reference>
<dbReference type="GO" id="GO:0060170">
    <property type="term" value="C:ciliary membrane"/>
    <property type="evidence" value="ECO:0007669"/>
    <property type="project" value="TreeGrafter"/>
</dbReference>
<organism evidence="3 4">
    <name type="scientific">Caenorhabditis remanei</name>
    <name type="common">Caenorhabditis vulgaris</name>
    <dbReference type="NCBI Taxonomy" id="31234"/>
    <lineage>
        <taxon>Eukaryota</taxon>
        <taxon>Metazoa</taxon>
        <taxon>Ecdysozoa</taxon>
        <taxon>Nematoda</taxon>
        <taxon>Chromadorea</taxon>
        <taxon>Rhabditida</taxon>
        <taxon>Rhabditina</taxon>
        <taxon>Rhabditomorpha</taxon>
        <taxon>Rhabditoidea</taxon>
        <taxon>Rhabditidae</taxon>
        <taxon>Peloderinae</taxon>
        <taxon>Caenorhabditis</taxon>
    </lineage>
</organism>
<gene>
    <name evidence="3" type="ORF">GCK72_006418</name>
</gene>
<evidence type="ECO:0000256" key="1">
    <source>
        <dbReference type="ARBA" id="ARBA00022723"/>
    </source>
</evidence>
<dbReference type="EMBL" id="WUAV01000002">
    <property type="protein sequence ID" value="KAF1766461.1"/>
    <property type="molecule type" value="Genomic_DNA"/>
</dbReference>
<evidence type="ECO:0000313" key="3">
    <source>
        <dbReference type="EMBL" id="KAF1766461.1"/>
    </source>
</evidence>
<keyword evidence="2" id="KW-0677">Repeat</keyword>
<evidence type="ECO:0000313" key="4">
    <source>
        <dbReference type="Proteomes" id="UP000483820"/>
    </source>
</evidence>
<dbReference type="PANTHER" id="PTHR46819:SF1">
    <property type="entry name" value="EF-HAND CALCIUM-BINDING DOMAIN-CONTAINING PROTEIN 7"/>
    <property type="match status" value="1"/>
</dbReference>
<dbReference type="GO" id="GO:0046872">
    <property type="term" value="F:metal ion binding"/>
    <property type="evidence" value="ECO:0007669"/>
    <property type="project" value="UniProtKB-KW"/>
</dbReference>
<evidence type="ECO:0008006" key="5">
    <source>
        <dbReference type="Google" id="ProtNLM"/>
    </source>
</evidence>
<sequence length="617" mass="70257">MSLDRRENPGLSKDEFRNLYRNIMGDTKTQVNIRQAYTILNCTGKHVTSAHLIEQWRYLDEKISVSRLNDIYEKADELEVDSTGYAKAAKTKTLKPEEILNAVKEGSLIDKQYLEIVLKDFTNDNGCVDIGALLDVAAQSKVEIVNKILGPKVEEDESFELKVRGCMTVYPKVQCISYTIDVDQPTFCELILRLADNSDVPTDRFNNDLFLVVYNRDHKLIGLTRHVLESRKYSTGMITINRGDEVMIVGMGTTMNRKSSTTERATLIEENNKLSKRFKYTLMNIFDSFDVDLDGLLNKQEMNFYTVASGDSELTDQDWAVYLNSFENRDGCLTMGGFIKIHEVEATDPEGNATADLWHSLHCLGYDTQLSSIYGCSYDIEAHTSRPIGMLPRLQYVVKEHRSFIPRTSLWIVLDWQVLTTNHTISLEPFTTELLGSSIWSVGPFNSDTVVVVTSCPKAKASHETARRTASFGSRTPHGGSTPRRFMLVVLIPYPIRRADELITLMCILENLYRLGEEDDRFEIRPHLFKTEYFGLLIARKEDHFSKQTYRILLSSRQHLKINFPHQVDHLIRLADSDSEWVLIASYTVTDPDAQLEYTLEKVESASSSKSPSLARA</sequence>